<feature type="region of interest" description="Disordered" evidence="1">
    <location>
        <begin position="1"/>
        <end position="49"/>
    </location>
</feature>
<gene>
    <name evidence="2" type="ORF">B9Z55_028386</name>
</gene>
<evidence type="ECO:0000313" key="2">
    <source>
        <dbReference type="EMBL" id="PIC12501.1"/>
    </source>
</evidence>
<dbReference type="AlphaFoldDB" id="A0A2G5SC85"/>
<evidence type="ECO:0000256" key="1">
    <source>
        <dbReference type="SAM" id="MobiDB-lite"/>
    </source>
</evidence>
<comment type="caution">
    <text evidence="2">The sequence shown here is derived from an EMBL/GenBank/DDBJ whole genome shotgun (WGS) entry which is preliminary data.</text>
</comment>
<proteinExistence type="predicted"/>
<reference evidence="3" key="1">
    <citation type="submission" date="2017-10" db="EMBL/GenBank/DDBJ databases">
        <title>Rapid genome shrinkage in a self-fertile nematode reveals novel sperm competition proteins.</title>
        <authorList>
            <person name="Yin D."/>
            <person name="Schwarz E.M."/>
            <person name="Thomas C.G."/>
            <person name="Felde R.L."/>
            <person name="Korf I.F."/>
            <person name="Cutter A.D."/>
            <person name="Schartner C.M."/>
            <person name="Ralston E.J."/>
            <person name="Meyer B.J."/>
            <person name="Haag E.S."/>
        </authorList>
    </citation>
    <scope>NUCLEOTIDE SEQUENCE [LARGE SCALE GENOMIC DNA]</scope>
    <source>
        <strain evidence="3">JU1422</strain>
    </source>
</reference>
<feature type="compositionally biased region" description="Basic and acidic residues" evidence="1">
    <location>
        <begin position="35"/>
        <end position="47"/>
    </location>
</feature>
<accession>A0A2G5SC85</accession>
<sequence>MKSKLSVESSDKNEEEVEDAPCVPVCTTPEINGEEQEHEKEEEEHPPTEAMEAEICFGVENASKKEGKGRETAERRASRFHAFWAVQRALDGMTIGLRGLK</sequence>
<name>A0A2G5SC85_9PELO</name>
<evidence type="ECO:0000313" key="3">
    <source>
        <dbReference type="Proteomes" id="UP000230233"/>
    </source>
</evidence>
<protein>
    <submittedName>
        <fullName evidence="2">Uncharacterized protein</fullName>
    </submittedName>
</protein>
<organism evidence="2 3">
    <name type="scientific">Caenorhabditis nigoni</name>
    <dbReference type="NCBI Taxonomy" id="1611254"/>
    <lineage>
        <taxon>Eukaryota</taxon>
        <taxon>Metazoa</taxon>
        <taxon>Ecdysozoa</taxon>
        <taxon>Nematoda</taxon>
        <taxon>Chromadorea</taxon>
        <taxon>Rhabditida</taxon>
        <taxon>Rhabditina</taxon>
        <taxon>Rhabditomorpha</taxon>
        <taxon>Rhabditoidea</taxon>
        <taxon>Rhabditidae</taxon>
        <taxon>Peloderinae</taxon>
        <taxon>Caenorhabditis</taxon>
    </lineage>
</organism>
<keyword evidence="3" id="KW-1185">Reference proteome</keyword>
<dbReference type="EMBL" id="PDUG01000022">
    <property type="protein sequence ID" value="PIC12501.1"/>
    <property type="molecule type" value="Genomic_DNA"/>
</dbReference>
<dbReference type="Proteomes" id="UP000230233">
    <property type="component" value="Unassembled WGS sequence"/>
</dbReference>